<gene>
    <name evidence="1" type="ORF">HPB47_024850</name>
</gene>
<reference evidence="1 2" key="1">
    <citation type="journal article" date="2020" name="Cell">
        <title>Large-Scale Comparative Analyses of Tick Genomes Elucidate Their Genetic Diversity and Vector Capacities.</title>
        <authorList>
            <consortium name="Tick Genome and Microbiome Consortium (TIGMIC)"/>
            <person name="Jia N."/>
            <person name="Wang J."/>
            <person name="Shi W."/>
            <person name="Du L."/>
            <person name="Sun Y."/>
            <person name="Zhan W."/>
            <person name="Jiang J.F."/>
            <person name="Wang Q."/>
            <person name="Zhang B."/>
            <person name="Ji P."/>
            <person name="Bell-Sakyi L."/>
            <person name="Cui X.M."/>
            <person name="Yuan T.T."/>
            <person name="Jiang B.G."/>
            <person name="Yang W.F."/>
            <person name="Lam T.T."/>
            <person name="Chang Q.C."/>
            <person name="Ding S.J."/>
            <person name="Wang X.J."/>
            <person name="Zhu J.G."/>
            <person name="Ruan X.D."/>
            <person name="Zhao L."/>
            <person name="Wei J.T."/>
            <person name="Ye R.Z."/>
            <person name="Que T.C."/>
            <person name="Du C.H."/>
            <person name="Zhou Y.H."/>
            <person name="Cheng J.X."/>
            <person name="Dai P.F."/>
            <person name="Guo W.B."/>
            <person name="Han X.H."/>
            <person name="Huang E.J."/>
            <person name="Li L.F."/>
            <person name="Wei W."/>
            <person name="Gao Y.C."/>
            <person name="Liu J.Z."/>
            <person name="Shao H.Z."/>
            <person name="Wang X."/>
            <person name="Wang C.C."/>
            <person name="Yang T.C."/>
            <person name="Huo Q.B."/>
            <person name="Li W."/>
            <person name="Chen H.Y."/>
            <person name="Chen S.E."/>
            <person name="Zhou L.G."/>
            <person name="Ni X.B."/>
            <person name="Tian J.H."/>
            <person name="Sheng Y."/>
            <person name="Liu T."/>
            <person name="Pan Y.S."/>
            <person name="Xia L.Y."/>
            <person name="Li J."/>
            <person name="Zhao F."/>
            <person name="Cao W.C."/>
        </authorList>
    </citation>
    <scope>NUCLEOTIDE SEQUENCE [LARGE SCALE GENOMIC DNA]</scope>
    <source>
        <strain evidence="1">Iper-2018</strain>
    </source>
</reference>
<evidence type="ECO:0000313" key="1">
    <source>
        <dbReference type="EMBL" id="KAG0428140.1"/>
    </source>
</evidence>
<evidence type="ECO:0000313" key="2">
    <source>
        <dbReference type="Proteomes" id="UP000805193"/>
    </source>
</evidence>
<accession>A0AC60Q337</accession>
<sequence>MLEELGICASPGEALRWLHATTSFGGKARDGFAWRSGGCSGDGGPRGSRAPWMLSEPQLQPLAPRLRLPAQPPPRRGDGAVHAWALGMKPVLLQAAGAGPGGALAGRASPPALSPNLPSVVKVEPRLPSPCVGSGGDLSGPAATSAFSPSKRLRQDDAGAWISSPSSQMSVGSLSPPPPLLNGAGLSLNSASHSNNNSSGLSPVSCSSYETYSPRGTCKVHRFHSALEGPTGEPVAHARMRRSEPRGTRRRRHAAVTHGRSGRRSSGALYTANHVTVPHPGPPAVARPCHGELRSNLPRARRTFRENFNEVPLF</sequence>
<name>A0AC60Q337_IXOPE</name>
<comment type="caution">
    <text evidence="1">The sequence shown here is derived from an EMBL/GenBank/DDBJ whole genome shotgun (WGS) entry which is preliminary data.</text>
</comment>
<proteinExistence type="predicted"/>
<keyword evidence="2" id="KW-1185">Reference proteome</keyword>
<protein>
    <submittedName>
        <fullName evidence="1">Uncharacterized protein</fullName>
    </submittedName>
</protein>
<dbReference type="EMBL" id="JABSTQ010009560">
    <property type="protein sequence ID" value="KAG0428140.1"/>
    <property type="molecule type" value="Genomic_DNA"/>
</dbReference>
<dbReference type="Proteomes" id="UP000805193">
    <property type="component" value="Unassembled WGS sequence"/>
</dbReference>
<organism evidence="1 2">
    <name type="scientific">Ixodes persulcatus</name>
    <name type="common">Taiga tick</name>
    <dbReference type="NCBI Taxonomy" id="34615"/>
    <lineage>
        <taxon>Eukaryota</taxon>
        <taxon>Metazoa</taxon>
        <taxon>Ecdysozoa</taxon>
        <taxon>Arthropoda</taxon>
        <taxon>Chelicerata</taxon>
        <taxon>Arachnida</taxon>
        <taxon>Acari</taxon>
        <taxon>Parasitiformes</taxon>
        <taxon>Ixodida</taxon>
        <taxon>Ixodoidea</taxon>
        <taxon>Ixodidae</taxon>
        <taxon>Ixodinae</taxon>
        <taxon>Ixodes</taxon>
    </lineage>
</organism>